<dbReference type="SUPFAM" id="SSF81296">
    <property type="entry name" value="E set domains"/>
    <property type="match status" value="1"/>
</dbReference>
<dbReference type="Proteomes" id="UP000000598">
    <property type="component" value="Chromosome E"/>
</dbReference>
<reference evidence="2 3" key="1">
    <citation type="journal article" date="2004" name="Nature">
        <title>Genome evolution in yeasts.</title>
        <authorList>
            <consortium name="Genolevures"/>
            <person name="Dujon B."/>
            <person name="Sherman D."/>
            <person name="Fischer G."/>
            <person name="Durrens P."/>
            <person name="Casaregola S."/>
            <person name="Lafontaine I."/>
            <person name="de Montigny J."/>
            <person name="Marck C."/>
            <person name="Neuveglise C."/>
            <person name="Talla E."/>
            <person name="Goffard N."/>
            <person name="Frangeul L."/>
            <person name="Aigle M."/>
            <person name="Anthouard V."/>
            <person name="Babour A."/>
            <person name="Barbe V."/>
            <person name="Barnay S."/>
            <person name="Blanchin S."/>
            <person name="Beckerich J.M."/>
            <person name="Beyne E."/>
            <person name="Bleykasten C."/>
            <person name="Boisrame A."/>
            <person name="Boyer J."/>
            <person name="Cattolico L."/>
            <person name="Confanioleri F."/>
            <person name="de Daruvar A."/>
            <person name="Despons L."/>
            <person name="Fabre E."/>
            <person name="Fairhead C."/>
            <person name="Ferry-Dumazet H."/>
            <person name="Groppi A."/>
            <person name="Hantraye F."/>
            <person name="Hennequin C."/>
            <person name="Jauniaux N."/>
            <person name="Joyet P."/>
            <person name="Kachouri R."/>
            <person name="Kerrest A."/>
            <person name="Koszul R."/>
            <person name="Lemaire M."/>
            <person name="Lesur I."/>
            <person name="Ma L."/>
            <person name="Muller H."/>
            <person name="Nicaud J.M."/>
            <person name="Nikolski M."/>
            <person name="Oztas S."/>
            <person name="Ozier-Kalogeropoulos O."/>
            <person name="Pellenz S."/>
            <person name="Potier S."/>
            <person name="Richard G.F."/>
            <person name="Straub M.L."/>
            <person name="Suleau A."/>
            <person name="Swennene D."/>
            <person name="Tekaia F."/>
            <person name="Wesolowski-Louvel M."/>
            <person name="Westhof E."/>
            <person name="Wirth B."/>
            <person name="Zeniou-Meyer M."/>
            <person name="Zivanovic I."/>
            <person name="Bolotin-Fukuhara M."/>
            <person name="Thierry A."/>
            <person name="Bouchier C."/>
            <person name="Caudron B."/>
            <person name="Scarpelli C."/>
            <person name="Gaillardin C."/>
            <person name="Weissenbach J."/>
            <person name="Wincker P."/>
            <person name="Souciet J.L."/>
        </authorList>
    </citation>
    <scope>NUCLEOTIDE SEQUENCE [LARGE SCALE GENOMIC DNA]</scope>
    <source>
        <strain evidence="3">ATCC 8585 / CBS 2359 / DSM 70799 / NBRC 1267 / NRRL Y-1140 / WM37</strain>
    </source>
</reference>
<dbReference type="AlphaFoldDB" id="Q6CMM6"/>
<feature type="compositionally biased region" description="Basic and acidic residues" evidence="1">
    <location>
        <begin position="115"/>
        <end position="133"/>
    </location>
</feature>
<dbReference type="KEGG" id="kla:KLLA0_E19053g"/>
<sequence length="219" mass="25066">MKIISKRDSASGLNVALDLEKWTVKPMIYNVAEKQWEYTPDLEDKEVEKIHFKFVDSNGTWFADNDFPKEFDNIGNENNVIYVNGKGLEFKNYVNDIKNDADSPASTPKNARFASPREQKPEETTNSVKKEVPVDEGVQAVETKKDTEGSADKAEAIPAQEQLQEPQNEQERPTTSDTAVTHRSDSVVEYSTFLDRIMLFLRRFIKKWFTFERSSSPTS</sequence>
<dbReference type="CDD" id="cd02859">
    <property type="entry name" value="E_set_AMPKbeta_like_N"/>
    <property type="match status" value="1"/>
</dbReference>
<evidence type="ECO:0000313" key="3">
    <source>
        <dbReference type="Proteomes" id="UP000000598"/>
    </source>
</evidence>
<dbReference type="Gene3D" id="2.60.40.10">
    <property type="entry name" value="Immunoglobulins"/>
    <property type="match status" value="1"/>
</dbReference>
<dbReference type="STRING" id="284590.Q6CMM6"/>
<organism evidence="2 3">
    <name type="scientific">Kluyveromyces lactis (strain ATCC 8585 / CBS 2359 / DSM 70799 / NBRC 1267 / NRRL Y-1140 / WM37)</name>
    <name type="common">Yeast</name>
    <name type="synonym">Candida sphaerica</name>
    <dbReference type="NCBI Taxonomy" id="284590"/>
    <lineage>
        <taxon>Eukaryota</taxon>
        <taxon>Fungi</taxon>
        <taxon>Dikarya</taxon>
        <taxon>Ascomycota</taxon>
        <taxon>Saccharomycotina</taxon>
        <taxon>Saccharomycetes</taxon>
        <taxon>Saccharomycetales</taxon>
        <taxon>Saccharomycetaceae</taxon>
        <taxon>Kluyveromyces</taxon>
    </lineage>
</organism>
<dbReference type="InterPro" id="IPR013783">
    <property type="entry name" value="Ig-like_fold"/>
</dbReference>
<keyword evidence="3" id="KW-1185">Reference proteome</keyword>
<accession>Q6CMM6</accession>
<dbReference type="InterPro" id="IPR014756">
    <property type="entry name" value="Ig_E-set"/>
</dbReference>
<protein>
    <submittedName>
        <fullName evidence="2">KLLA0E19053p</fullName>
    </submittedName>
</protein>
<dbReference type="HOGENOM" id="CLU_079707_0_0_1"/>
<proteinExistence type="predicted"/>
<dbReference type="FunCoup" id="Q6CMM6">
    <property type="interactions" value="73"/>
</dbReference>
<feature type="compositionally biased region" description="Basic and acidic residues" evidence="1">
    <location>
        <begin position="169"/>
        <end position="182"/>
    </location>
</feature>
<feature type="region of interest" description="Disordered" evidence="1">
    <location>
        <begin position="99"/>
        <end position="182"/>
    </location>
</feature>
<feature type="compositionally biased region" description="Basic and acidic residues" evidence="1">
    <location>
        <begin position="142"/>
        <end position="155"/>
    </location>
</feature>
<dbReference type="OMA" id="WEIQINE"/>
<name>Q6CMM6_KLULA</name>
<dbReference type="InParanoid" id="Q6CMM6"/>
<dbReference type="EMBL" id="CR382125">
    <property type="protein sequence ID" value="CAG99900.1"/>
    <property type="molecule type" value="Genomic_DNA"/>
</dbReference>
<gene>
    <name evidence="2" type="ORF">KLLA0_E19053g</name>
</gene>
<dbReference type="PaxDb" id="284590-Q6CMM6"/>
<evidence type="ECO:0000313" key="2">
    <source>
        <dbReference type="EMBL" id="CAG99900.1"/>
    </source>
</evidence>
<evidence type="ECO:0000256" key="1">
    <source>
        <dbReference type="SAM" id="MobiDB-lite"/>
    </source>
</evidence>